<gene>
    <name evidence="2" type="ORF">GCM10023082_18640</name>
</gene>
<accession>A0ABP7EP95</accession>
<dbReference type="RefSeq" id="WP_345643743.1">
    <property type="nucleotide sequence ID" value="NZ_BAABEP010000008.1"/>
</dbReference>
<dbReference type="InterPro" id="IPR057702">
    <property type="entry name" value="DUF7942"/>
</dbReference>
<keyword evidence="1" id="KW-1133">Transmembrane helix</keyword>
<evidence type="ECO:0000313" key="2">
    <source>
        <dbReference type="EMBL" id="GAA3721313.1"/>
    </source>
</evidence>
<organism evidence="2 3">
    <name type="scientific">Streptomyces tremellae</name>
    <dbReference type="NCBI Taxonomy" id="1124239"/>
    <lineage>
        <taxon>Bacteria</taxon>
        <taxon>Bacillati</taxon>
        <taxon>Actinomycetota</taxon>
        <taxon>Actinomycetes</taxon>
        <taxon>Kitasatosporales</taxon>
        <taxon>Streptomycetaceae</taxon>
        <taxon>Streptomyces</taxon>
    </lineage>
</organism>
<dbReference type="EMBL" id="BAABEP010000008">
    <property type="protein sequence ID" value="GAA3721313.1"/>
    <property type="molecule type" value="Genomic_DNA"/>
</dbReference>
<name>A0ABP7EP95_9ACTN</name>
<feature type="transmembrane region" description="Helical" evidence="1">
    <location>
        <begin position="60"/>
        <end position="79"/>
    </location>
</feature>
<feature type="transmembrane region" description="Helical" evidence="1">
    <location>
        <begin position="85"/>
        <end position="107"/>
    </location>
</feature>
<feature type="transmembrane region" description="Helical" evidence="1">
    <location>
        <begin position="32"/>
        <end position="53"/>
    </location>
</feature>
<sequence>MEPTEPTQPTDATTTTRALLAAFLRSLRHPVALAYLALVAAVWVGVAADLLFVTHEDASLSGVWAFLVTAPTSLVFAALPSPFIWLGLPVGAAVQGAALGAAARHAAPLVRGGFRRAHQ</sequence>
<dbReference type="Pfam" id="PF25637">
    <property type="entry name" value="DUF7942"/>
    <property type="match status" value="1"/>
</dbReference>
<evidence type="ECO:0000313" key="3">
    <source>
        <dbReference type="Proteomes" id="UP001499884"/>
    </source>
</evidence>
<dbReference type="Proteomes" id="UP001499884">
    <property type="component" value="Unassembled WGS sequence"/>
</dbReference>
<keyword evidence="1" id="KW-0472">Membrane</keyword>
<comment type="caution">
    <text evidence="2">The sequence shown here is derived from an EMBL/GenBank/DDBJ whole genome shotgun (WGS) entry which is preliminary data.</text>
</comment>
<proteinExistence type="predicted"/>
<keyword evidence="1" id="KW-0812">Transmembrane</keyword>
<evidence type="ECO:0000256" key="1">
    <source>
        <dbReference type="SAM" id="Phobius"/>
    </source>
</evidence>
<dbReference type="NCBIfam" id="NF046119">
    <property type="entry name" value="memb_SCO4225"/>
    <property type="match status" value="1"/>
</dbReference>
<protein>
    <submittedName>
        <fullName evidence="2">Uncharacterized protein</fullName>
    </submittedName>
</protein>
<keyword evidence="3" id="KW-1185">Reference proteome</keyword>
<reference evidence="3" key="1">
    <citation type="journal article" date="2019" name="Int. J. Syst. Evol. Microbiol.">
        <title>The Global Catalogue of Microorganisms (GCM) 10K type strain sequencing project: providing services to taxonomists for standard genome sequencing and annotation.</title>
        <authorList>
            <consortium name="The Broad Institute Genomics Platform"/>
            <consortium name="The Broad Institute Genome Sequencing Center for Infectious Disease"/>
            <person name="Wu L."/>
            <person name="Ma J."/>
        </authorList>
    </citation>
    <scope>NUCLEOTIDE SEQUENCE [LARGE SCALE GENOMIC DNA]</scope>
    <source>
        <strain evidence="3">JCM 30846</strain>
    </source>
</reference>